<evidence type="ECO:0000256" key="2">
    <source>
        <dbReference type="ARBA" id="ARBA00006275"/>
    </source>
</evidence>
<keyword evidence="4" id="KW-0472">Membrane</keyword>
<dbReference type="eggNOG" id="COG0446">
    <property type="taxonomic scope" value="Bacteria"/>
</dbReference>
<dbReference type="HOGENOM" id="CLU_015553_1_3_10"/>
<dbReference type="PROSITE" id="PS51257">
    <property type="entry name" value="PROKAR_LIPOPROTEIN"/>
    <property type="match status" value="1"/>
</dbReference>
<dbReference type="STRING" id="693979.Bache_1665"/>
<reference evidence="9 10" key="2">
    <citation type="journal article" date="2011" name="Stand. Genomic Sci.">
        <title>Complete genome sequence of Bacteroides helcogenes type strain (P 36-108).</title>
        <authorList>
            <person name="Pati A."/>
            <person name="Gronow S."/>
            <person name="Zeytun A."/>
            <person name="Lapidus A."/>
            <person name="Nolan M."/>
            <person name="Hammon N."/>
            <person name="Deshpande S."/>
            <person name="Cheng J.F."/>
            <person name="Tapia R."/>
            <person name="Han C."/>
            <person name="Goodwin L."/>
            <person name="Pitluck S."/>
            <person name="Liolios K."/>
            <person name="Pagani I."/>
            <person name="Ivanova N."/>
            <person name="Mavromatis K."/>
            <person name="Chen A."/>
            <person name="Palaniappan K."/>
            <person name="Land M."/>
            <person name="Hauser L."/>
            <person name="Chang Y.J."/>
            <person name="Jeffries C.D."/>
            <person name="Detter J.C."/>
            <person name="Brambilla E."/>
            <person name="Rohde M."/>
            <person name="Goker M."/>
            <person name="Woyke T."/>
            <person name="Bristow J."/>
            <person name="Eisen J.A."/>
            <person name="Markowitz V."/>
            <person name="Hugenholtz P."/>
            <person name="Kyrpides N.C."/>
            <person name="Klenk H.P."/>
            <person name="Lucas S."/>
        </authorList>
    </citation>
    <scope>NUCLEOTIDE SEQUENCE [LARGE SCALE GENOMIC DNA]</scope>
    <source>
        <strain evidence="10">ATCC 35417 / DSM 20613 / JCM 6297 / CCUG 15421 / P 36-108</strain>
    </source>
</reference>
<feature type="domain" description="SusD-like N-terminal" evidence="8">
    <location>
        <begin position="24"/>
        <end position="216"/>
    </location>
</feature>
<dbReference type="Pfam" id="PF14322">
    <property type="entry name" value="SusD-like_3"/>
    <property type="match status" value="1"/>
</dbReference>
<dbReference type="SUPFAM" id="SSF48452">
    <property type="entry name" value="TPR-like"/>
    <property type="match status" value="1"/>
</dbReference>
<dbReference type="PATRIC" id="fig|693979.3.peg.1759"/>
<name>E6SMZ6_BACT6</name>
<dbReference type="Gene3D" id="1.25.40.390">
    <property type="match status" value="1"/>
</dbReference>
<dbReference type="AlphaFoldDB" id="E6SMZ6"/>
<evidence type="ECO:0000256" key="3">
    <source>
        <dbReference type="ARBA" id="ARBA00022729"/>
    </source>
</evidence>
<dbReference type="RefSeq" id="WP_013547259.1">
    <property type="nucleotide sequence ID" value="NC_014933.1"/>
</dbReference>
<gene>
    <name evidence="9" type="ordered locus">Bache_1665</name>
</gene>
<feature type="chain" id="PRO_5003210900" evidence="6">
    <location>
        <begin position="23"/>
        <end position="508"/>
    </location>
</feature>
<evidence type="ECO:0000256" key="6">
    <source>
        <dbReference type="SAM" id="SignalP"/>
    </source>
</evidence>
<dbReference type="Pfam" id="PF07980">
    <property type="entry name" value="SusD_RagB"/>
    <property type="match status" value="1"/>
</dbReference>
<evidence type="ECO:0000256" key="5">
    <source>
        <dbReference type="ARBA" id="ARBA00023237"/>
    </source>
</evidence>
<evidence type="ECO:0000313" key="9">
    <source>
        <dbReference type="EMBL" id="ADV43665.1"/>
    </source>
</evidence>
<dbReference type="OrthoDB" id="617686at2"/>
<keyword evidence="5" id="KW-0998">Cell outer membrane</keyword>
<accession>E6SMZ6</accession>
<dbReference type="InterPro" id="IPR011990">
    <property type="entry name" value="TPR-like_helical_dom_sf"/>
</dbReference>
<sequence>MKKYITLGGLALAAMLGTTSCGDDFLTVQSSNQLFVDEYYNSEARIFEALVAAYDPLNWLDYAWAYTNLSMTSDIMSDDVYVGGSGPTDQGGLHKQSIFEATPTQQVASGLWSALYSGINRSNIVQQYMGGATDISDANRKLYLAEAKTLRTFYYVWLWKFWGNVPYYTENLTYPYLHEQNTADQVYDGIITSLEEVITDNILPMRREGTEIGRVTQAFVYMMYADCVMYQKDETRYTKALGYMKEIISSGKYSLTPNYADIWEESTGEWNQESIFEIEYFNKNGGRDWGSAIADGGTVYPKLIGINNLNGSPDYAGGWGFEPVRQEAYDMFDESDKRRDASILNFAHYKIENPDASYVGRYQDTGNFLRKYLPRVGGNEGASGAADMNYNNNCRLYRYAETLLNAAELSLLTSGDAQGYLDQVRTRAGVPSISATIDNILQERHLEFVGEGKRYWDLVRSGKAATVLAPGSTPYRQKGWNETKKWLPIPQGEIDSAGGTLVQNPYAD</sequence>
<comment type="subcellular location">
    <subcellularLocation>
        <location evidence="1">Cell outer membrane</location>
    </subcellularLocation>
</comment>
<dbReference type="KEGG" id="bhl:Bache_1665"/>
<protein>
    <submittedName>
        <fullName evidence="9">RagB/SusD domain protein</fullName>
    </submittedName>
</protein>
<dbReference type="Proteomes" id="UP000008630">
    <property type="component" value="Chromosome"/>
</dbReference>
<organism evidence="9 10">
    <name type="scientific">Bacteroides helcogenes (strain ATCC 35417 / DSM 20613 / JCM 6297 / CCUG 15421 / P 36-108)</name>
    <dbReference type="NCBI Taxonomy" id="693979"/>
    <lineage>
        <taxon>Bacteria</taxon>
        <taxon>Pseudomonadati</taxon>
        <taxon>Bacteroidota</taxon>
        <taxon>Bacteroidia</taxon>
        <taxon>Bacteroidales</taxon>
        <taxon>Bacteroidaceae</taxon>
        <taxon>Bacteroides</taxon>
    </lineage>
</organism>
<proteinExistence type="inferred from homology"/>
<keyword evidence="3 6" id="KW-0732">Signal</keyword>
<feature type="domain" description="RagB/SusD" evidence="7">
    <location>
        <begin position="272"/>
        <end position="506"/>
    </location>
</feature>
<evidence type="ECO:0000259" key="8">
    <source>
        <dbReference type="Pfam" id="PF14322"/>
    </source>
</evidence>
<comment type="similarity">
    <text evidence="2">Belongs to the SusD family.</text>
</comment>
<keyword evidence="10" id="KW-1185">Reference proteome</keyword>
<dbReference type="GO" id="GO:0009279">
    <property type="term" value="C:cell outer membrane"/>
    <property type="evidence" value="ECO:0007669"/>
    <property type="project" value="UniProtKB-SubCell"/>
</dbReference>
<dbReference type="EMBL" id="CP002352">
    <property type="protein sequence ID" value="ADV43665.1"/>
    <property type="molecule type" value="Genomic_DNA"/>
</dbReference>
<dbReference type="InterPro" id="IPR012944">
    <property type="entry name" value="SusD_RagB_dom"/>
</dbReference>
<feature type="signal peptide" evidence="6">
    <location>
        <begin position="1"/>
        <end position="22"/>
    </location>
</feature>
<evidence type="ECO:0000313" key="10">
    <source>
        <dbReference type="Proteomes" id="UP000008630"/>
    </source>
</evidence>
<evidence type="ECO:0000256" key="4">
    <source>
        <dbReference type="ARBA" id="ARBA00023136"/>
    </source>
</evidence>
<evidence type="ECO:0000259" key="7">
    <source>
        <dbReference type="Pfam" id="PF07980"/>
    </source>
</evidence>
<dbReference type="InterPro" id="IPR033985">
    <property type="entry name" value="SusD-like_N"/>
</dbReference>
<reference key="1">
    <citation type="submission" date="2010-11" db="EMBL/GenBank/DDBJ databases">
        <title>The complete genome of Bacteroides helcogenes P 36-108.</title>
        <authorList>
            <consortium name="US DOE Joint Genome Institute (JGI-PGF)"/>
            <person name="Lucas S."/>
            <person name="Copeland A."/>
            <person name="Lapidus A."/>
            <person name="Bruce D."/>
            <person name="Goodwin L."/>
            <person name="Pitluck S."/>
            <person name="Kyrpides N."/>
            <person name="Mavromatis K."/>
            <person name="Ivanova N."/>
            <person name="Zeytun A."/>
            <person name="Brettin T."/>
            <person name="Detter J.C."/>
            <person name="Tapia R."/>
            <person name="Han C."/>
            <person name="Land M."/>
            <person name="Hauser L."/>
            <person name="Markowitz V."/>
            <person name="Cheng J.-F."/>
            <person name="Hugenholtz P."/>
            <person name="Woyke T."/>
            <person name="Wu D."/>
            <person name="Gronow S."/>
            <person name="Wellnitz S."/>
            <person name="Brambilla E."/>
            <person name="Klenk H.-P."/>
            <person name="Eisen J.A."/>
        </authorList>
    </citation>
    <scope>NUCLEOTIDE SEQUENCE</scope>
    <source>
        <strain>P 36-108</strain>
    </source>
</reference>
<evidence type="ECO:0000256" key="1">
    <source>
        <dbReference type="ARBA" id="ARBA00004442"/>
    </source>
</evidence>